<dbReference type="SUPFAM" id="SSF46689">
    <property type="entry name" value="Homeodomain-like"/>
    <property type="match status" value="1"/>
</dbReference>
<name>A0ABQ5U5K6_9PROT</name>
<dbReference type="Gene3D" id="1.10.357.10">
    <property type="entry name" value="Tetracycline Repressor, domain 2"/>
    <property type="match status" value="1"/>
</dbReference>
<proteinExistence type="predicted"/>
<dbReference type="EMBL" id="BSNF01000006">
    <property type="protein sequence ID" value="GLQ06597.1"/>
    <property type="molecule type" value="Genomic_DNA"/>
</dbReference>
<evidence type="ECO:0000259" key="3">
    <source>
        <dbReference type="PROSITE" id="PS50977"/>
    </source>
</evidence>
<dbReference type="InterPro" id="IPR036271">
    <property type="entry name" value="Tet_transcr_reg_TetR-rel_C_sf"/>
</dbReference>
<dbReference type="InterPro" id="IPR050624">
    <property type="entry name" value="HTH-type_Tx_Regulator"/>
</dbReference>
<dbReference type="Pfam" id="PF17932">
    <property type="entry name" value="TetR_C_24"/>
    <property type="match status" value="1"/>
</dbReference>
<dbReference type="InterPro" id="IPR041490">
    <property type="entry name" value="KstR2_TetR_C"/>
</dbReference>
<dbReference type="CDD" id="cd00093">
    <property type="entry name" value="HTH_XRE"/>
    <property type="match status" value="1"/>
</dbReference>
<sequence>MTRTAGSSGEKTLKALREAGLQRLYRQGFAGMTLRQLAGDVGIQAGSLYNYFQNKQHFLFELLEKVMTDLTDEMDARLQGVETPEQALLAFIECHVSFHSSRNKEVIVSTMELRSLTPENYTVIVLMRDQYEGRLRDILEWGNRTGCWLVPDSRVATKIILGMMTSVGSWYRPGGRYRISDLVLIYQKMVENQLRLGGGPKDASPKLAS</sequence>
<dbReference type="PROSITE" id="PS50977">
    <property type="entry name" value="HTH_TETR_2"/>
    <property type="match status" value="1"/>
</dbReference>
<gene>
    <name evidence="4" type="ORF">GCM10007924_18180</name>
</gene>
<protein>
    <submittedName>
        <fullName evidence="4">TetR family transcriptional regulator</fullName>
    </submittedName>
</protein>
<evidence type="ECO:0000313" key="5">
    <source>
        <dbReference type="Proteomes" id="UP001161409"/>
    </source>
</evidence>
<evidence type="ECO:0000256" key="1">
    <source>
        <dbReference type="ARBA" id="ARBA00023125"/>
    </source>
</evidence>
<dbReference type="InterPro" id="IPR023772">
    <property type="entry name" value="DNA-bd_HTH_TetR-type_CS"/>
</dbReference>
<dbReference type="InterPro" id="IPR009057">
    <property type="entry name" value="Homeodomain-like_sf"/>
</dbReference>
<dbReference type="PANTHER" id="PTHR43479:SF11">
    <property type="entry name" value="ACREF_ENVCD OPERON REPRESSOR-RELATED"/>
    <property type="match status" value="1"/>
</dbReference>
<dbReference type="Pfam" id="PF00440">
    <property type="entry name" value="TetR_N"/>
    <property type="match status" value="1"/>
</dbReference>
<accession>A0ABQ5U5K6</accession>
<keyword evidence="1 2" id="KW-0238">DNA-binding</keyword>
<evidence type="ECO:0000256" key="2">
    <source>
        <dbReference type="PROSITE-ProRule" id="PRU00335"/>
    </source>
</evidence>
<dbReference type="InterPro" id="IPR001387">
    <property type="entry name" value="Cro/C1-type_HTH"/>
</dbReference>
<dbReference type="RefSeq" id="WP_169560747.1">
    <property type="nucleotide sequence ID" value="NZ_BSNF01000006.1"/>
</dbReference>
<reference evidence="4" key="2">
    <citation type="submission" date="2023-01" db="EMBL/GenBank/DDBJ databases">
        <title>Draft genome sequence of Sneathiella chinensis strain NBRC 103408.</title>
        <authorList>
            <person name="Sun Q."/>
            <person name="Mori K."/>
        </authorList>
    </citation>
    <scope>NUCLEOTIDE SEQUENCE</scope>
    <source>
        <strain evidence="4">NBRC 103408</strain>
    </source>
</reference>
<feature type="domain" description="HTH tetR-type" evidence="3">
    <location>
        <begin position="10"/>
        <end position="70"/>
    </location>
</feature>
<keyword evidence="5" id="KW-1185">Reference proteome</keyword>
<organism evidence="4 5">
    <name type="scientific">Sneathiella chinensis</name>
    <dbReference type="NCBI Taxonomy" id="349750"/>
    <lineage>
        <taxon>Bacteria</taxon>
        <taxon>Pseudomonadati</taxon>
        <taxon>Pseudomonadota</taxon>
        <taxon>Alphaproteobacteria</taxon>
        <taxon>Sneathiellales</taxon>
        <taxon>Sneathiellaceae</taxon>
        <taxon>Sneathiella</taxon>
    </lineage>
</organism>
<dbReference type="PANTHER" id="PTHR43479">
    <property type="entry name" value="ACREF/ENVCD OPERON REPRESSOR-RELATED"/>
    <property type="match status" value="1"/>
</dbReference>
<dbReference type="Proteomes" id="UP001161409">
    <property type="component" value="Unassembled WGS sequence"/>
</dbReference>
<comment type="caution">
    <text evidence="4">The sequence shown here is derived from an EMBL/GenBank/DDBJ whole genome shotgun (WGS) entry which is preliminary data.</text>
</comment>
<feature type="DNA-binding region" description="H-T-H motif" evidence="2">
    <location>
        <begin position="33"/>
        <end position="52"/>
    </location>
</feature>
<evidence type="ECO:0000313" key="4">
    <source>
        <dbReference type="EMBL" id="GLQ06597.1"/>
    </source>
</evidence>
<dbReference type="InterPro" id="IPR001647">
    <property type="entry name" value="HTH_TetR"/>
</dbReference>
<reference evidence="4" key="1">
    <citation type="journal article" date="2014" name="Int. J. Syst. Evol. Microbiol.">
        <title>Complete genome of a new Firmicutes species belonging to the dominant human colonic microbiota ('Ruminococcus bicirculans') reveals two chromosomes and a selective capacity to utilize plant glucans.</title>
        <authorList>
            <consortium name="NISC Comparative Sequencing Program"/>
            <person name="Wegmann U."/>
            <person name="Louis P."/>
            <person name="Goesmann A."/>
            <person name="Henrissat B."/>
            <person name="Duncan S.H."/>
            <person name="Flint H.J."/>
        </authorList>
    </citation>
    <scope>NUCLEOTIDE SEQUENCE</scope>
    <source>
        <strain evidence="4">NBRC 103408</strain>
    </source>
</reference>
<dbReference type="SUPFAM" id="SSF48498">
    <property type="entry name" value="Tetracyclin repressor-like, C-terminal domain"/>
    <property type="match status" value="1"/>
</dbReference>
<dbReference type="PROSITE" id="PS01081">
    <property type="entry name" value="HTH_TETR_1"/>
    <property type="match status" value="1"/>
</dbReference>